<keyword evidence="2" id="KW-0012">Acyltransferase</keyword>
<dbReference type="InterPro" id="IPR016181">
    <property type="entry name" value="Acyl_CoA_acyltransferase"/>
</dbReference>
<proteinExistence type="predicted"/>
<gene>
    <name evidence="4" type="ORF">GCM10022393_38640</name>
</gene>
<feature type="domain" description="N-acetyltransferase" evidence="3">
    <location>
        <begin position="7"/>
        <end position="175"/>
    </location>
</feature>
<dbReference type="Gene3D" id="3.40.630.30">
    <property type="match status" value="1"/>
</dbReference>
<dbReference type="Proteomes" id="UP001500459">
    <property type="component" value="Unassembled WGS sequence"/>
</dbReference>
<dbReference type="PROSITE" id="PS51186">
    <property type="entry name" value="GNAT"/>
    <property type="match status" value="1"/>
</dbReference>
<evidence type="ECO:0000256" key="1">
    <source>
        <dbReference type="ARBA" id="ARBA00022679"/>
    </source>
</evidence>
<dbReference type="PANTHER" id="PTHR42919:SF8">
    <property type="entry name" value="N-ALPHA-ACETYLTRANSFERASE 50"/>
    <property type="match status" value="1"/>
</dbReference>
<dbReference type="RefSeq" id="WP_344930270.1">
    <property type="nucleotide sequence ID" value="NZ_BAABCW010000024.1"/>
</dbReference>
<dbReference type="InterPro" id="IPR000182">
    <property type="entry name" value="GNAT_dom"/>
</dbReference>
<dbReference type="Pfam" id="PF00583">
    <property type="entry name" value="Acetyltransf_1"/>
    <property type="match status" value="1"/>
</dbReference>
<dbReference type="PANTHER" id="PTHR42919">
    <property type="entry name" value="N-ALPHA-ACETYLTRANSFERASE"/>
    <property type="match status" value="1"/>
</dbReference>
<sequence>MITPNDFVIEKVQLKDNQQLAALGRQTFCESFASQNTQEDLQQYINESFSLEKITKELLNPNSFFYFIKLNTQIVGYLKVNFKDAQTEKVDGNAMEIERIYIKTKFQGQKLGQLLIHKALTIARQNKVTYAWLGVWEKNIKAIKFYKSYGFIDFDKHSFMLGSDMQTDRVMKLIL</sequence>
<reference evidence="5" key="1">
    <citation type="journal article" date="2019" name="Int. J. Syst. Evol. Microbiol.">
        <title>The Global Catalogue of Microorganisms (GCM) 10K type strain sequencing project: providing services to taxonomists for standard genome sequencing and annotation.</title>
        <authorList>
            <consortium name="The Broad Institute Genomics Platform"/>
            <consortium name="The Broad Institute Genome Sequencing Center for Infectious Disease"/>
            <person name="Wu L."/>
            <person name="Ma J."/>
        </authorList>
    </citation>
    <scope>NUCLEOTIDE SEQUENCE [LARGE SCALE GENOMIC DNA]</scope>
    <source>
        <strain evidence="5">JCM 17106</strain>
    </source>
</reference>
<dbReference type="EMBL" id="BAABCW010000024">
    <property type="protein sequence ID" value="GAA3520674.1"/>
    <property type="molecule type" value="Genomic_DNA"/>
</dbReference>
<keyword evidence="1" id="KW-0808">Transferase</keyword>
<evidence type="ECO:0000259" key="3">
    <source>
        <dbReference type="PROSITE" id="PS51186"/>
    </source>
</evidence>
<evidence type="ECO:0000313" key="5">
    <source>
        <dbReference type="Proteomes" id="UP001500459"/>
    </source>
</evidence>
<evidence type="ECO:0000256" key="2">
    <source>
        <dbReference type="ARBA" id="ARBA00023315"/>
    </source>
</evidence>
<dbReference type="InterPro" id="IPR051556">
    <property type="entry name" value="N-term/lysine_N-AcTrnsfr"/>
</dbReference>
<evidence type="ECO:0000313" key="4">
    <source>
        <dbReference type="EMBL" id="GAA3520674.1"/>
    </source>
</evidence>
<organism evidence="4 5">
    <name type="scientific">Aquimarina addita</name>
    <dbReference type="NCBI Taxonomy" id="870485"/>
    <lineage>
        <taxon>Bacteria</taxon>
        <taxon>Pseudomonadati</taxon>
        <taxon>Bacteroidota</taxon>
        <taxon>Flavobacteriia</taxon>
        <taxon>Flavobacteriales</taxon>
        <taxon>Flavobacteriaceae</taxon>
        <taxon>Aquimarina</taxon>
    </lineage>
</organism>
<accession>A0ABP6USC2</accession>
<name>A0ABP6USC2_9FLAO</name>
<dbReference type="CDD" id="cd04301">
    <property type="entry name" value="NAT_SF"/>
    <property type="match status" value="1"/>
</dbReference>
<keyword evidence="5" id="KW-1185">Reference proteome</keyword>
<protein>
    <submittedName>
        <fullName evidence="4">N-acetyltransferase</fullName>
    </submittedName>
</protein>
<dbReference type="SUPFAM" id="SSF55729">
    <property type="entry name" value="Acyl-CoA N-acyltransferases (Nat)"/>
    <property type="match status" value="1"/>
</dbReference>
<comment type="caution">
    <text evidence="4">The sequence shown here is derived from an EMBL/GenBank/DDBJ whole genome shotgun (WGS) entry which is preliminary data.</text>
</comment>